<evidence type="ECO:0000313" key="3">
    <source>
        <dbReference type="Proteomes" id="UP001501803"/>
    </source>
</evidence>
<keyword evidence="3" id="KW-1185">Reference proteome</keyword>
<dbReference type="EMBL" id="BAABCN010000007">
    <property type="protein sequence ID" value="GAA3882572.1"/>
    <property type="molecule type" value="Genomic_DNA"/>
</dbReference>
<protein>
    <submittedName>
        <fullName evidence="2">Uncharacterized protein</fullName>
    </submittedName>
</protein>
<feature type="region of interest" description="Disordered" evidence="1">
    <location>
        <begin position="1"/>
        <end position="48"/>
    </location>
</feature>
<name>A0ABP7KQ46_9MICO</name>
<gene>
    <name evidence="2" type="ORF">GCM10022381_26050</name>
</gene>
<evidence type="ECO:0000256" key="1">
    <source>
        <dbReference type="SAM" id="MobiDB-lite"/>
    </source>
</evidence>
<comment type="caution">
    <text evidence="2">The sequence shown here is derived from an EMBL/GenBank/DDBJ whole genome shotgun (WGS) entry which is preliminary data.</text>
</comment>
<accession>A0ABP7KQ46</accession>
<proteinExistence type="predicted"/>
<dbReference type="Proteomes" id="UP001501803">
    <property type="component" value="Unassembled WGS sequence"/>
</dbReference>
<sequence length="132" mass="14779">MPPELHPQITLDVQQERGGERSRGFQVARGDVEGRISGAEPGESRRYSKATLGPGAVINLLKLEVMLPHTFDRIGRTLFPFWILSGGHCNAKVCGTQPNEHFLSQVGNRATYFREENFVEEHECTSSRDARV</sequence>
<evidence type="ECO:0000313" key="2">
    <source>
        <dbReference type="EMBL" id="GAA3882572.1"/>
    </source>
</evidence>
<organism evidence="2 3">
    <name type="scientific">Leifsonia kafniensis</name>
    <dbReference type="NCBI Taxonomy" id="475957"/>
    <lineage>
        <taxon>Bacteria</taxon>
        <taxon>Bacillati</taxon>
        <taxon>Actinomycetota</taxon>
        <taxon>Actinomycetes</taxon>
        <taxon>Micrococcales</taxon>
        <taxon>Microbacteriaceae</taxon>
        <taxon>Leifsonia</taxon>
    </lineage>
</organism>
<reference evidence="3" key="1">
    <citation type="journal article" date="2019" name="Int. J. Syst. Evol. Microbiol.">
        <title>The Global Catalogue of Microorganisms (GCM) 10K type strain sequencing project: providing services to taxonomists for standard genome sequencing and annotation.</title>
        <authorList>
            <consortium name="The Broad Institute Genomics Platform"/>
            <consortium name="The Broad Institute Genome Sequencing Center for Infectious Disease"/>
            <person name="Wu L."/>
            <person name="Ma J."/>
        </authorList>
    </citation>
    <scope>NUCLEOTIDE SEQUENCE [LARGE SCALE GENOMIC DNA]</scope>
    <source>
        <strain evidence="3">JCM 17021</strain>
    </source>
</reference>
<feature type="compositionally biased region" description="Basic and acidic residues" evidence="1">
    <location>
        <begin position="14"/>
        <end position="23"/>
    </location>
</feature>